<accession>A0A1Z4KK41</accession>
<name>A0A1Z4KK41_ANAVA</name>
<evidence type="ECO:0000256" key="1">
    <source>
        <dbReference type="SAM" id="SignalP"/>
    </source>
</evidence>
<organism evidence="2 3">
    <name type="scientific">Trichormus variabilis NIES-23</name>
    <dbReference type="NCBI Taxonomy" id="1973479"/>
    <lineage>
        <taxon>Bacteria</taxon>
        <taxon>Bacillati</taxon>
        <taxon>Cyanobacteriota</taxon>
        <taxon>Cyanophyceae</taxon>
        <taxon>Nostocales</taxon>
        <taxon>Nostocaceae</taxon>
        <taxon>Trichormus</taxon>
    </lineage>
</organism>
<dbReference type="AlphaFoldDB" id="A0A1Z4KK41"/>
<keyword evidence="1" id="KW-0732">Signal</keyword>
<evidence type="ECO:0000313" key="3">
    <source>
        <dbReference type="Proteomes" id="UP000217507"/>
    </source>
</evidence>
<sequence length="99" mass="10646">MKLTVTSLLFLSFLVLADAPAMARNQSSSITGSVRQVWEDGFRLNSNGRSITVDTYDICGDNTTSQISVGDQVTITGEFDGGEFDAFSVTKGNGRRACQ</sequence>
<evidence type="ECO:0000313" key="2">
    <source>
        <dbReference type="EMBL" id="BAY69340.1"/>
    </source>
</evidence>
<proteinExistence type="predicted"/>
<protein>
    <recommendedName>
        <fullName evidence="4">DUF5666 domain-containing protein</fullName>
    </recommendedName>
</protein>
<feature type="signal peptide" evidence="1">
    <location>
        <begin position="1"/>
        <end position="23"/>
    </location>
</feature>
<dbReference type="Proteomes" id="UP000217507">
    <property type="component" value="Chromosome"/>
</dbReference>
<dbReference type="EMBL" id="AP018216">
    <property type="protein sequence ID" value="BAY69340.1"/>
    <property type="molecule type" value="Genomic_DNA"/>
</dbReference>
<evidence type="ECO:0008006" key="4">
    <source>
        <dbReference type="Google" id="ProtNLM"/>
    </source>
</evidence>
<feature type="chain" id="PRO_5011120422" description="DUF5666 domain-containing protein" evidence="1">
    <location>
        <begin position="24"/>
        <end position="99"/>
    </location>
</feature>
<reference evidence="2 3" key="1">
    <citation type="submission" date="2017-06" db="EMBL/GenBank/DDBJ databases">
        <title>Genome sequencing of cyanobaciteial culture collection at National Institute for Environmental Studies (NIES).</title>
        <authorList>
            <person name="Hirose Y."/>
            <person name="Shimura Y."/>
            <person name="Fujisawa T."/>
            <person name="Nakamura Y."/>
            <person name="Kawachi M."/>
        </authorList>
    </citation>
    <scope>NUCLEOTIDE SEQUENCE [LARGE SCALE GENOMIC DNA]</scope>
    <source>
        <strain evidence="2 3">NIES-23</strain>
    </source>
</reference>
<gene>
    <name evidence="2" type="ORF">NIES23_21340</name>
</gene>